<dbReference type="SUPFAM" id="SSF48695">
    <property type="entry name" value="Multiheme cytochromes"/>
    <property type="match status" value="1"/>
</dbReference>
<proteinExistence type="predicted"/>
<keyword evidence="3" id="KW-0863">Zinc-finger</keyword>
<sequence>MGSVADNLAGFCCQTRVTAGNHDSSKNRSPYVCPRCGRSYKYPSGISVHMRYECGVEPKFRCYYCPYKAKQKSNFKRHLYVKHSAQHYCSLTLAGGARCRRPSYKCDGCHKRFTTIDNLTRHTVDCKYYQRIYECPYCDFTTSRLNGFKKHLADFCCKQGGVEGEFAINTARCKRPSYNCDGCHKNFASIISLTRHKVDCKYYQCIYECPYCDFTSSLKGFKKHVVNVHSKQVIIQEESVKSPSLEPERPGTSESKTVTYQPLVLPASTILTSSLPLYKCVGCHKCFKTVDILSEHTVDCKYYKYVFKCPHCEFTSRLEGFKRHVAQVHGKQVIVAKGIKKFSSESEFNTFAEMSKNAKYKPLILQGKKSINNPAFSSSSPVLQEEPNEEADNKVNGSNERFFCRKCGKSYKYKRGLSYHEKYECGLPASFSCSQCPHRSHRLSNLKKHIFCKHGQLADCANHSDYKIELD</sequence>
<dbReference type="Gene3D" id="3.30.160.60">
    <property type="entry name" value="Classic Zinc Finger"/>
    <property type="match status" value="4"/>
</dbReference>
<dbReference type="eggNOG" id="KOG1721">
    <property type="taxonomic scope" value="Eukaryota"/>
</dbReference>
<dbReference type="FunCoup" id="T1HQ22">
    <property type="interactions" value="1618"/>
</dbReference>
<dbReference type="VEuPathDB" id="VectorBase:RPRC006146"/>
<name>T1HQ22_RHOPR</name>
<reference evidence="6" key="1">
    <citation type="submission" date="2015-05" db="UniProtKB">
        <authorList>
            <consortium name="EnsemblMetazoa"/>
        </authorList>
    </citation>
    <scope>IDENTIFICATION</scope>
</reference>
<dbReference type="HOGENOM" id="CLU_580499_0_0_1"/>
<evidence type="ECO:0000256" key="1">
    <source>
        <dbReference type="ARBA" id="ARBA00022723"/>
    </source>
</evidence>
<feature type="domain" description="C2H2-type" evidence="5">
    <location>
        <begin position="104"/>
        <end position="122"/>
    </location>
</feature>
<keyword evidence="4" id="KW-0862">Zinc</keyword>
<evidence type="ECO:0000256" key="3">
    <source>
        <dbReference type="ARBA" id="ARBA00022771"/>
    </source>
</evidence>
<keyword evidence="7" id="KW-1185">Reference proteome</keyword>
<dbReference type="GO" id="GO:0008270">
    <property type="term" value="F:zinc ion binding"/>
    <property type="evidence" value="ECO:0007669"/>
    <property type="project" value="UniProtKB-KW"/>
</dbReference>
<dbReference type="PANTHER" id="PTHR24379">
    <property type="entry name" value="KRAB AND ZINC FINGER DOMAIN-CONTAINING"/>
    <property type="match status" value="1"/>
</dbReference>
<dbReference type="SMART" id="SM00355">
    <property type="entry name" value="ZnF_C2H2"/>
    <property type="match status" value="10"/>
</dbReference>
<dbReference type="SUPFAM" id="SSF57667">
    <property type="entry name" value="beta-beta-alpha zinc fingers"/>
    <property type="match status" value="2"/>
</dbReference>
<dbReference type="EMBL" id="ACPB03013612">
    <property type="status" value="NOT_ANNOTATED_CDS"/>
    <property type="molecule type" value="Genomic_DNA"/>
</dbReference>
<feature type="domain" description="C2H2-type" evidence="5">
    <location>
        <begin position="402"/>
        <end position="429"/>
    </location>
</feature>
<dbReference type="AlphaFoldDB" id="T1HQ22"/>
<accession>T1HQ22</accession>
<dbReference type="InterPro" id="IPR013087">
    <property type="entry name" value="Znf_C2H2_type"/>
</dbReference>
<keyword evidence="1" id="KW-0479">Metal-binding</keyword>
<evidence type="ECO:0000313" key="6">
    <source>
        <dbReference type="EnsemblMetazoa" id="RPRC006146-PA"/>
    </source>
</evidence>
<dbReference type="Proteomes" id="UP000015103">
    <property type="component" value="Unassembled WGS sequence"/>
</dbReference>
<dbReference type="InterPro" id="IPR036280">
    <property type="entry name" value="Multihaem_cyt_sf"/>
</dbReference>
<organism evidence="6 7">
    <name type="scientific">Rhodnius prolixus</name>
    <name type="common">Triatomid bug</name>
    <dbReference type="NCBI Taxonomy" id="13249"/>
    <lineage>
        <taxon>Eukaryota</taxon>
        <taxon>Metazoa</taxon>
        <taxon>Ecdysozoa</taxon>
        <taxon>Arthropoda</taxon>
        <taxon>Hexapoda</taxon>
        <taxon>Insecta</taxon>
        <taxon>Pterygota</taxon>
        <taxon>Neoptera</taxon>
        <taxon>Paraneoptera</taxon>
        <taxon>Hemiptera</taxon>
        <taxon>Heteroptera</taxon>
        <taxon>Panheteroptera</taxon>
        <taxon>Cimicomorpha</taxon>
        <taxon>Reduviidae</taxon>
        <taxon>Triatominae</taxon>
        <taxon>Rhodnius</taxon>
    </lineage>
</organism>
<evidence type="ECO:0000313" key="7">
    <source>
        <dbReference type="Proteomes" id="UP000015103"/>
    </source>
</evidence>
<evidence type="ECO:0000256" key="2">
    <source>
        <dbReference type="ARBA" id="ARBA00022737"/>
    </source>
</evidence>
<protein>
    <recommendedName>
        <fullName evidence="5">C2H2-type domain-containing protein</fullName>
    </recommendedName>
</protein>
<dbReference type="InParanoid" id="T1HQ22"/>
<dbReference type="PROSITE" id="PS50157">
    <property type="entry name" value="ZINC_FINGER_C2H2_2"/>
    <property type="match status" value="3"/>
</dbReference>
<dbReference type="PANTHER" id="PTHR24379:SF121">
    <property type="entry name" value="C2H2-TYPE DOMAIN-CONTAINING PROTEIN"/>
    <property type="match status" value="1"/>
</dbReference>
<dbReference type="STRING" id="13249.T1HQ22"/>
<evidence type="ECO:0000256" key="4">
    <source>
        <dbReference type="ARBA" id="ARBA00022833"/>
    </source>
</evidence>
<feature type="domain" description="C2H2-type" evidence="5">
    <location>
        <begin position="31"/>
        <end position="58"/>
    </location>
</feature>
<dbReference type="InterPro" id="IPR036236">
    <property type="entry name" value="Znf_C2H2_sf"/>
</dbReference>
<keyword evidence="2" id="KW-0677">Repeat</keyword>
<dbReference type="EnsemblMetazoa" id="RPRC006146-RA">
    <property type="protein sequence ID" value="RPRC006146-PA"/>
    <property type="gene ID" value="RPRC006146"/>
</dbReference>
<evidence type="ECO:0000259" key="5">
    <source>
        <dbReference type="PROSITE" id="PS50157"/>
    </source>
</evidence>
<dbReference type="Pfam" id="PF00096">
    <property type="entry name" value="zf-C2H2"/>
    <property type="match status" value="2"/>
</dbReference>